<gene>
    <name evidence="4" type="ORF">AYO21_01496</name>
</gene>
<name>A0A177FLN7_9EURO</name>
<protein>
    <recommendedName>
        <fullName evidence="6">NAD(P)-binding protein</fullName>
    </recommendedName>
</protein>
<dbReference type="AlphaFoldDB" id="A0A177FLN7"/>
<organism evidence="4 5">
    <name type="scientific">Fonsecaea monophora</name>
    <dbReference type="NCBI Taxonomy" id="254056"/>
    <lineage>
        <taxon>Eukaryota</taxon>
        <taxon>Fungi</taxon>
        <taxon>Dikarya</taxon>
        <taxon>Ascomycota</taxon>
        <taxon>Pezizomycotina</taxon>
        <taxon>Eurotiomycetes</taxon>
        <taxon>Chaetothyriomycetidae</taxon>
        <taxon>Chaetothyriales</taxon>
        <taxon>Herpotrichiellaceae</taxon>
        <taxon>Fonsecaea</taxon>
    </lineage>
</organism>
<dbReference type="OrthoDB" id="1669814at2759"/>
<proteinExistence type="inferred from homology"/>
<dbReference type="PRINTS" id="PR00081">
    <property type="entry name" value="GDHRDH"/>
</dbReference>
<dbReference type="EMBL" id="LVKK01000005">
    <property type="protein sequence ID" value="OAG44500.1"/>
    <property type="molecule type" value="Genomic_DNA"/>
</dbReference>
<evidence type="ECO:0000256" key="1">
    <source>
        <dbReference type="ARBA" id="ARBA00006484"/>
    </source>
</evidence>
<dbReference type="InterPro" id="IPR002347">
    <property type="entry name" value="SDR_fam"/>
</dbReference>
<dbReference type="GO" id="GO:0016491">
    <property type="term" value="F:oxidoreductase activity"/>
    <property type="evidence" value="ECO:0007669"/>
    <property type="project" value="UniProtKB-KW"/>
</dbReference>
<evidence type="ECO:0000256" key="2">
    <source>
        <dbReference type="ARBA" id="ARBA00022857"/>
    </source>
</evidence>
<evidence type="ECO:0000313" key="4">
    <source>
        <dbReference type="EMBL" id="OAG44500.1"/>
    </source>
</evidence>
<keyword evidence="3" id="KW-0560">Oxidoreductase</keyword>
<dbReference type="InterPro" id="IPR020904">
    <property type="entry name" value="Sc_DH/Rdtase_CS"/>
</dbReference>
<keyword evidence="5" id="KW-1185">Reference proteome</keyword>
<sequence>MASTSLANRAYIVTGAASGIGLATVHKLLARSATVHLLDSAASFPESIDATAKRNTASGAKVFSYPSVDVSSRPSVSQTFQTILSRTPQIDGLVNSAGICPSSGGIVENDETFHKTIDVNLTGTWNVGTELLRYILAKKPKNGEKSAYPWKWVPGHSGACSVVNIGSSASYYGFQTLGAYVASKHAVLGLTRTWALDFAPHGVRVNLVAPGGVRTPLSQAQFDDAERGDMSREVYPLIPLKRFGEPEELADAIVFLLSDQSSYITGQILKVNGGWP</sequence>
<dbReference type="Gene3D" id="3.40.50.720">
    <property type="entry name" value="NAD(P)-binding Rossmann-like Domain"/>
    <property type="match status" value="1"/>
</dbReference>
<comment type="similarity">
    <text evidence="1">Belongs to the short-chain dehydrogenases/reductases (SDR) family.</text>
</comment>
<dbReference type="CDD" id="cd05233">
    <property type="entry name" value="SDR_c"/>
    <property type="match status" value="1"/>
</dbReference>
<reference evidence="4 5" key="1">
    <citation type="submission" date="2016-03" db="EMBL/GenBank/DDBJ databases">
        <title>Draft genome sequence of the Fonsecaea monophora CBS 269.37.</title>
        <authorList>
            <person name="Bombassaro A."/>
            <person name="Vinicius W.A."/>
            <person name="De Hoog S."/>
            <person name="Sun J."/>
            <person name="Souza E.M."/>
            <person name="Raittz R.T."/>
            <person name="Costa F."/>
            <person name="Leao A.C."/>
            <person name="Tadra-Sfeir M.Z."/>
            <person name="Baura V."/>
            <person name="Balsanelli E."/>
            <person name="Pedrosa F.O."/>
            <person name="Moreno L.F."/>
            <person name="Steffens M.B."/>
            <person name="Xi L."/>
            <person name="Bocca A.L."/>
            <person name="Felipe M.S."/>
            <person name="Teixeira M."/>
            <person name="Telles Filho F.Q."/>
            <person name="Azevedo C.M."/>
            <person name="Gomes R."/>
            <person name="Vicente V.A."/>
        </authorList>
    </citation>
    <scope>NUCLEOTIDE SEQUENCE [LARGE SCALE GENOMIC DNA]</scope>
    <source>
        <strain evidence="4 5">CBS 269.37</strain>
    </source>
</reference>
<evidence type="ECO:0000313" key="5">
    <source>
        <dbReference type="Proteomes" id="UP000077002"/>
    </source>
</evidence>
<dbReference type="PRINTS" id="PR00080">
    <property type="entry name" value="SDRFAMILY"/>
</dbReference>
<dbReference type="GeneID" id="34596675"/>
<dbReference type="Proteomes" id="UP000077002">
    <property type="component" value="Unassembled WGS sequence"/>
</dbReference>
<comment type="caution">
    <text evidence="4">The sequence shown here is derived from an EMBL/GenBank/DDBJ whole genome shotgun (WGS) entry which is preliminary data.</text>
</comment>
<evidence type="ECO:0008006" key="6">
    <source>
        <dbReference type="Google" id="ProtNLM"/>
    </source>
</evidence>
<dbReference type="PANTHER" id="PTHR24321">
    <property type="entry name" value="DEHYDROGENASES, SHORT CHAIN"/>
    <property type="match status" value="1"/>
</dbReference>
<dbReference type="InterPro" id="IPR036291">
    <property type="entry name" value="NAD(P)-bd_dom_sf"/>
</dbReference>
<dbReference type="FunFam" id="3.40.50.720:FF:000084">
    <property type="entry name" value="Short-chain dehydrogenase reductase"/>
    <property type="match status" value="1"/>
</dbReference>
<dbReference type="RefSeq" id="XP_022516452.1">
    <property type="nucleotide sequence ID" value="XM_022651479.1"/>
</dbReference>
<dbReference type="Pfam" id="PF13561">
    <property type="entry name" value="adh_short_C2"/>
    <property type="match status" value="1"/>
</dbReference>
<accession>A0A177FLN7</accession>
<keyword evidence="2" id="KW-0521">NADP</keyword>
<dbReference type="SUPFAM" id="SSF51735">
    <property type="entry name" value="NAD(P)-binding Rossmann-fold domains"/>
    <property type="match status" value="1"/>
</dbReference>
<dbReference type="PROSITE" id="PS00061">
    <property type="entry name" value="ADH_SHORT"/>
    <property type="match status" value="1"/>
</dbReference>
<dbReference type="PANTHER" id="PTHR24321:SF8">
    <property type="entry name" value="ESTRADIOL 17-BETA-DEHYDROGENASE 8-RELATED"/>
    <property type="match status" value="1"/>
</dbReference>
<evidence type="ECO:0000256" key="3">
    <source>
        <dbReference type="ARBA" id="ARBA00023002"/>
    </source>
</evidence>